<name>A0A5J9T6C9_9POAL</name>
<feature type="non-terminal residue" evidence="2">
    <location>
        <position position="1"/>
    </location>
</feature>
<feature type="compositionally biased region" description="Low complexity" evidence="1">
    <location>
        <begin position="17"/>
        <end position="37"/>
    </location>
</feature>
<proteinExistence type="predicted"/>
<dbReference type="Proteomes" id="UP000324897">
    <property type="component" value="Unassembled WGS sequence"/>
</dbReference>
<dbReference type="EMBL" id="RWGY01000045">
    <property type="protein sequence ID" value="TVU06824.1"/>
    <property type="molecule type" value="Genomic_DNA"/>
</dbReference>
<feature type="compositionally biased region" description="Basic residues" evidence="1">
    <location>
        <begin position="38"/>
        <end position="47"/>
    </location>
</feature>
<dbReference type="AlphaFoldDB" id="A0A5J9T6C9"/>
<reference evidence="2 3" key="1">
    <citation type="journal article" date="2019" name="Sci. Rep.">
        <title>A high-quality genome of Eragrostis curvula grass provides insights into Poaceae evolution and supports new strategies to enhance forage quality.</title>
        <authorList>
            <person name="Carballo J."/>
            <person name="Santos B.A.C.M."/>
            <person name="Zappacosta D."/>
            <person name="Garbus I."/>
            <person name="Selva J.P."/>
            <person name="Gallo C.A."/>
            <person name="Diaz A."/>
            <person name="Albertini E."/>
            <person name="Caccamo M."/>
            <person name="Echenique V."/>
        </authorList>
    </citation>
    <scope>NUCLEOTIDE SEQUENCE [LARGE SCALE GENOMIC DNA]</scope>
    <source>
        <strain evidence="3">cv. Victoria</strain>
        <tissue evidence="2">Leaf</tissue>
    </source>
</reference>
<evidence type="ECO:0000256" key="1">
    <source>
        <dbReference type="SAM" id="MobiDB-lite"/>
    </source>
</evidence>
<gene>
    <name evidence="2" type="ORF">EJB05_46859</name>
</gene>
<protein>
    <recommendedName>
        <fullName evidence="4">Phosphoglycerate mutase-like protein</fullName>
    </recommendedName>
</protein>
<keyword evidence="3" id="KW-1185">Reference proteome</keyword>
<evidence type="ECO:0000313" key="2">
    <source>
        <dbReference type="EMBL" id="TVU06824.1"/>
    </source>
</evidence>
<evidence type="ECO:0000313" key="3">
    <source>
        <dbReference type="Proteomes" id="UP000324897"/>
    </source>
</evidence>
<feature type="region of interest" description="Disordered" evidence="1">
    <location>
        <begin position="17"/>
        <end position="47"/>
    </location>
</feature>
<organism evidence="2 3">
    <name type="scientific">Eragrostis curvula</name>
    <name type="common">weeping love grass</name>
    <dbReference type="NCBI Taxonomy" id="38414"/>
    <lineage>
        <taxon>Eukaryota</taxon>
        <taxon>Viridiplantae</taxon>
        <taxon>Streptophyta</taxon>
        <taxon>Embryophyta</taxon>
        <taxon>Tracheophyta</taxon>
        <taxon>Spermatophyta</taxon>
        <taxon>Magnoliopsida</taxon>
        <taxon>Liliopsida</taxon>
        <taxon>Poales</taxon>
        <taxon>Poaceae</taxon>
        <taxon>PACMAD clade</taxon>
        <taxon>Chloridoideae</taxon>
        <taxon>Eragrostideae</taxon>
        <taxon>Eragrostidinae</taxon>
        <taxon>Eragrostis</taxon>
    </lineage>
</organism>
<sequence>MKIIYGIFSPTSSITTGTPSSAAAGLPSCGSSPPSVSRLRRLPRRAKSRAVPPPLRCASSGSLIDTCICCSVHNASVDDNVTSSGMEAAGTAMYPLHRCKTIYLVRHAQGIHNVEGEKDPSAYIQFDVIFKVFLTTSVYDEFPSGCSCNLFDGLREHVKKCGLAKKVELVITSPLLRYSILLTIPLMCLHSSTENIELKLVLDSCQYLRKSTIRTMQTAVGVFGGDNYTHGASASPLMVENAGHSGRPAIENDEDVLWEPDVREANVAVAARGMKFIDWATILIPCFFNCISLYRVKCLRRTGCLLHFYAALQIVSSGPWCWLAEACLGPIPPSFNYLGKVPPGLDLPSDVVDKKLLEEAPKN</sequence>
<evidence type="ECO:0008006" key="4">
    <source>
        <dbReference type="Google" id="ProtNLM"/>
    </source>
</evidence>
<accession>A0A5J9T6C9</accession>
<dbReference type="Gramene" id="TVU06824">
    <property type="protein sequence ID" value="TVU06824"/>
    <property type="gene ID" value="EJB05_46859"/>
</dbReference>
<comment type="caution">
    <text evidence="2">The sequence shown here is derived from an EMBL/GenBank/DDBJ whole genome shotgun (WGS) entry which is preliminary data.</text>
</comment>
<dbReference type="OrthoDB" id="496981at2759"/>